<accession>R0LEZ5</accession>
<dbReference type="PROSITE" id="PS51257">
    <property type="entry name" value="PROKAR_LIPOPROTEIN"/>
    <property type="match status" value="1"/>
</dbReference>
<evidence type="ECO:0000313" key="4">
    <source>
        <dbReference type="Proteomes" id="UP000296049"/>
    </source>
</evidence>
<evidence type="ECO:0000256" key="2">
    <source>
        <dbReference type="SAM" id="Phobius"/>
    </source>
</evidence>
<proteinExistence type="predicted"/>
<keyword evidence="2" id="KW-0812">Transmembrane</keyword>
<keyword evidence="2" id="KW-0472">Membrane</keyword>
<organism evidence="3 4">
    <name type="scientific">Anas platyrhynchos</name>
    <name type="common">Mallard</name>
    <name type="synonym">Anas boschas</name>
    <dbReference type="NCBI Taxonomy" id="8839"/>
    <lineage>
        <taxon>Eukaryota</taxon>
        <taxon>Metazoa</taxon>
        <taxon>Chordata</taxon>
        <taxon>Craniata</taxon>
        <taxon>Vertebrata</taxon>
        <taxon>Euteleostomi</taxon>
        <taxon>Archelosauria</taxon>
        <taxon>Archosauria</taxon>
        <taxon>Dinosauria</taxon>
        <taxon>Saurischia</taxon>
        <taxon>Theropoda</taxon>
        <taxon>Coelurosauria</taxon>
        <taxon>Aves</taxon>
        <taxon>Neognathae</taxon>
        <taxon>Galloanserae</taxon>
        <taxon>Anseriformes</taxon>
        <taxon>Anatidae</taxon>
        <taxon>Anatinae</taxon>
        <taxon>Anas</taxon>
    </lineage>
</organism>
<name>R0LEZ5_ANAPL</name>
<evidence type="ECO:0000313" key="3">
    <source>
        <dbReference type="EMBL" id="EOA98822.1"/>
    </source>
</evidence>
<keyword evidence="4" id="KW-1185">Reference proteome</keyword>
<feature type="transmembrane region" description="Helical" evidence="2">
    <location>
        <begin position="21"/>
        <end position="42"/>
    </location>
</feature>
<dbReference type="AlphaFoldDB" id="R0LEZ5"/>
<dbReference type="EMBL" id="KB743424">
    <property type="protein sequence ID" value="EOA98822.1"/>
    <property type="molecule type" value="Genomic_DNA"/>
</dbReference>
<sequence>MSPRQNSGAEKRRCHEASRKWGAASCVVVGCTAAVTGILAGAERSYLLMGGTATLPSPRGGLLSPDVPPLHGDTGMNCPRSQPTPTPFQEVSLCRAVMDAEGFASVLLGLGEGLLGQCLSLEGPQTQPNRKAWFLSSRKPWVRDKSPETMARLPSSREPKDARVEAVKHPGLMTARGSCSPAAPPWDSATQ</sequence>
<keyword evidence="2" id="KW-1133">Transmembrane helix</keyword>
<reference evidence="4" key="1">
    <citation type="journal article" date="2013" name="Nat. Genet.">
        <title>The duck genome and transcriptome provide insight into an avian influenza virus reservoir species.</title>
        <authorList>
            <person name="Huang Y."/>
            <person name="Li Y."/>
            <person name="Burt D.W."/>
            <person name="Chen H."/>
            <person name="Zhang Y."/>
            <person name="Qian W."/>
            <person name="Kim H."/>
            <person name="Gan S."/>
            <person name="Zhao Y."/>
            <person name="Li J."/>
            <person name="Yi K."/>
            <person name="Feng H."/>
            <person name="Zhu P."/>
            <person name="Li B."/>
            <person name="Liu Q."/>
            <person name="Fairley S."/>
            <person name="Magor K.E."/>
            <person name="Du Z."/>
            <person name="Hu X."/>
            <person name="Goodman L."/>
            <person name="Tafer H."/>
            <person name="Vignal A."/>
            <person name="Lee T."/>
            <person name="Kim K.W."/>
            <person name="Sheng Z."/>
            <person name="An Y."/>
            <person name="Searle S."/>
            <person name="Herrero J."/>
            <person name="Groenen M.A."/>
            <person name="Crooijmans R.P."/>
            <person name="Faraut T."/>
            <person name="Cai Q."/>
            <person name="Webster R.G."/>
            <person name="Aldridge J.R."/>
            <person name="Warren W.C."/>
            <person name="Bartschat S."/>
            <person name="Kehr S."/>
            <person name="Marz M."/>
            <person name="Stadler P.F."/>
            <person name="Smith J."/>
            <person name="Kraus R.H."/>
            <person name="Zhao Y."/>
            <person name="Ren L."/>
            <person name="Fei J."/>
            <person name="Morisson M."/>
            <person name="Kaiser P."/>
            <person name="Griffin D.K."/>
            <person name="Rao M."/>
            <person name="Pitel F."/>
            <person name="Wang J."/>
            <person name="Li N."/>
        </authorList>
    </citation>
    <scope>NUCLEOTIDE SEQUENCE [LARGE SCALE GENOMIC DNA]</scope>
</reference>
<gene>
    <name evidence="3" type="ORF">Anapl_14076</name>
</gene>
<dbReference type="Proteomes" id="UP000296049">
    <property type="component" value="Unassembled WGS sequence"/>
</dbReference>
<feature type="region of interest" description="Disordered" evidence="1">
    <location>
        <begin position="169"/>
        <end position="191"/>
    </location>
</feature>
<protein>
    <submittedName>
        <fullName evidence="3">Uncharacterized protein</fullName>
    </submittedName>
</protein>
<evidence type="ECO:0000256" key="1">
    <source>
        <dbReference type="SAM" id="MobiDB-lite"/>
    </source>
</evidence>